<accession>A0A6J7EX40</accession>
<name>A0A6J7EX40_9ZZZZ</name>
<protein>
    <submittedName>
        <fullName evidence="1">Unannotated protein</fullName>
    </submittedName>
</protein>
<dbReference type="AlphaFoldDB" id="A0A6J7EX40"/>
<gene>
    <name evidence="1" type="ORF">UFOPK3472_00940</name>
</gene>
<dbReference type="EMBL" id="CAFBLX010000044">
    <property type="protein sequence ID" value="CAB4883993.1"/>
    <property type="molecule type" value="Genomic_DNA"/>
</dbReference>
<proteinExistence type="predicted"/>
<reference evidence="1" key="1">
    <citation type="submission" date="2020-05" db="EMBL/GenBank/DDBJ databases">
        <authorList>
            <person name="Chiriac C."/>
            <person name="Salcher M."/>
            <person name="Ghai R."/>
            <person name="Kavagutti S V."/>
        </authorList>
    </citation>
    <scope>NUCLEOTIDE SEQUENCE</scope>
</reference>
<evidence type="ECO:0000313" key="1">
    <source>
        <dbReference type="EMBL" id="CAB4883993.1"/>
    </source>
</evidence>
<sequence>MNDELRNILGPELFDELSELSKDLPETDFDRFDVLSEDQIEEIANTTFMVQTPMSGSFILQMIASLMHAHETDCESCWAELNMFTINFVGTMIHTMMDDMQGFEDE</sequence>
<organism evidence="1">
    <name type="scientific">freshwater metagenome</name>
    <dbReference type="NCBI Taxonomy" id="449393"/>
    <lineage>
        <taxon>unclassified sequences</taxon>
        <taxon>metagenomes</taxon>
        <taxon>ecological metagenomes</taxon>
    </lineage>
</organism>